<dbReference type="InParanoid" id="A0A2G5CNU4"/>
<reference evidence="2 3" key="1">
    <citation type="submission" date="2017-09" db="EMBL/GenBank/DDBJ databases">
        <title>WGS assembly of Aquilegia coerulea Goldsmith.</title>
        <authorList>
            <person name="Hodges S."/>
            <person name="Kramer E."/>
            <person name="Nordborg M."/>
            <person name="Tomkins J."/>
            <person name="Borevitz J."/>
            <person name="Derieg N."/>
            <person name="Yan J."/>
            <person name="Mihaltcheva S."/>
            <person name="Hayes R.D."/>
            <person name="Rokhsar D."/>
        </authorList>
    </citation>
    <scope>NUCLEOTIDE SEQUENCE [LARGE SCALE GENOMIC DNA]</scope>
    <source>
        <strain evidence="3">cv. Goldsmith</strain>
    </source>
</reference>
<dbReference type="AlphaFoldDB" id="A0A2G5CNU4"/>
<dbReference type="Proteomes" id="UP000230069">
    <property type="component" value="Unassembled WGS sequence"/>
</dbReference>
<dbReference type="Pfam" id="PF02519">
    <property type="entry name" value="Auxin_inducible"/>
    <property type="match status" value="1"/>
</dbReference>
<dbReference type="GO" id="GO:0009733">
    <property type="term" value="P:response to auxin"/>
    <property type="evidence" value="ECO:0007669"/>
    <property type="project" value="InterPro"/>
</dbReference>
<evidence type="ECO:0000313" key="2">
    <source>
        <dbReference type="EMBL" id="PIA32919.1"/>
    </source>
</evidence>
<organism evidence="2 3">
    <name type="scientific">Aquilegia coerulea</name>
    <name type="common">Rocky mountain columbine</name>
    <dbReference type="NCBI Taxonomy" id="218851"/>
    <lineage>
        <taxon>Eukaryota</taxon>
        <taxon>Viridiplantae</taxon>
        <taxon>Streptophyta</taxon>
        <taxon>Embryophyta</taxon>
        <taxon>Tracheophyta</taxon>
        <taxon>Spermatophyta</taxon>
        <taxon>Magnoliopsida</taxon>
        <taxon>Ranunculales</taxon>
        <taxon>Ranunculaceae</taxon>
        <taxon>Thalictroideae</taxon>
        <taxon>Aquilegia</taxon>
    </lineage>
</organism>
<protein>
    <submittedName>
        <fullName evidence="2">Uncharacterized protein</fullName>
    </submittedName>
</protein>
<dbReference type="STRING" id="218851.A0A2G5CNU4"/>
<gene>
    <name evidence="2" type="ORF">AQUCO_04300104v1</name>
</gene>
<dbReference type="EMBL" id="KZ305060">
    <property type="protein sequence ID" value="PIA32919.1"/>
    <property type="molecule type" value="Genomic_DNA"/>
</dbReference>
<evidence type="ECO:0000256" key="1">
    <source>
        <dbReference type="ARBA" id="ARBA00006974"/>
    </source>
</evidence>
<comment type="similarity">
    <text evidence="1">Belongs to the ARG7 family.</text>
</comment>
<evidence type="ECO:0000313" key="3">
    <source>
        <dbReference type="Proteomes" id="UP000230069"/>
    </source>
</evidence>
<proteinExistence type="inferred from homology"/>
<dbReference type="PANTHER" id="PTHR31175">
    <property type="entry name" value="AUXIN-RESPONSIVE FAMILY PROTEIN"/>
    <property type="match status" value="1"/>
</dbReference>
<dbReference type="InterPro" id="IPR003676">
    <property type="entry name" value="SAUR_fam"/>
</dbReference>
<accession>A0A2G5CNU4</accession>
<sequence>MIKSKRLVEMTRKWQKVASMGRKGTSARTSRSVDTIADKGHFVVYSADKKRFVVPLEYLTSSIFRELFQMSEEEYGLPGDGPIVLPCDATFMEYVILFVRGYVSKDVENVLLDSIDTAQRSKSSLHQRPNCQVLQCF</sequence>
<dbReference type="OrthoDB" id="1936278at2759"/>
<name>A0A2G5CNU4_AQUCA</name>
<keyword evidence="3" id="KW-1185">Reference proteome</keyword>